<comment type="caution">
    <text evidence="4">The sequence shown here is derived from an EMBL/GenBank/DDBJ whole genome shotgun (WGS) entry which is preliminary data.</text>
</comment>
<dbReference type="InterPro" id="IPR036388">
    <property type="entry name" value="WH-like_DNA-bd_sf"/>
</dbReference>
<dbReference type="InterPro" id="IPR026881">
    <property type="entry name" value="WYL_dom"/>
</dbReference>
<dbReference type="InterPro" id="IPR013196">
    <property type="entry name" value="HTH_11"/>
</dbReference>
<dbReference type="Pfam" id="PF13280">
    <property type="entry name" value="WYL"/>
    <property type="match status" value="1"/>
</dbReference>
<feature type="domain" description="HTH deoR-type" evidence="3">
    <location>
        <begin position="2"/>
        <end position="57"/>
    </location>
</feature>
<evidence type="ECO:0000313" key="4">
    <source>
        <dbReference type="EMBL" id="MDW2796135.1"/>
    </source>
</evidence>
<evidence type="ECO:0000256" key="2">
    <source>
        <dbReference type="ARBA" id="ARBA00023163"/>
    </source>
</evidence>
<organism evidence="4 5">
    <name type="scientific">Clostridium boliviensis</name>
    <dbReference type="NCBI Taxonomy" id="318465"/>
    <lineage>
        <taxon>Bacteria</taxon>
        <taxon>Bacillati</taxon>
        <taxon>Bacillota</taxon>
        <taxon>Clostridia</taxon>
        <taxon>Eubacteriales</taxon>
        <taxon>Clostridiaceae</taxon>
        <taxon>Clostridium</taxon>
    </lineage>
</organism>
<dbReference type="PROSITE" id="PS52050">
    <property type="entry name" value="WYL"/>
    <property type="match status" value="1"/>
</dbReference>
<gene>
    <name evidence="4" type="ORF">RZO55_00850</name>
</gene>
<dbReference type="Pfam" id="PF25583">
    <property type="entry name" value="WCX"/>
    <property type="match status" value="1"/>
</dbReference>
<dbReference type="InterPro" id="IPR057727">
    <property type="entry name" value="WCX_dom"/>
</dbReference>
<keyword evidence="2" id="KW-0804">Transcription</keyword>
<sequence>MKIDRLIGIISILLQKEKVTAPYLADKFEVSRRTINRDVEDLCKAGIPVVTEQGKNGGISIAEGYKVDKTLFTSSEMQAILSGLKSLDSVSGSNRYQLLMDKLSFGSSDYVGASGPVVINLSSWYQSSLSPKFELIKDAIERKKRIKFHYYGPGGENDRIIEPRLLIFEWSSWYVWGYCLLRDDLRMFKLNRMEQIICTNEDIEERAPQLYKMDPREVSWTNEVHVTAEFDGIMKWRLIEEYGINSFTEDDDGRLTMTVSWSDKESLFSWLLGFRDHVRILEPLEYRTDFLELLDRIKTRCHPMEDEINKQH</sequence>
<evidence type="ECO:0000256" key="1">
    <source>
        <dbReference type="ARBA" id="ARBA00023015"/>
    </source>
</evidence>
<dbReference type="RefSeq" id="WP_318062409.1">
    <property type="nucleotide sequence ID" value="NZ_JAWONS010000011.1"/>
</dbReference>
<dbReference type="InterPro" id="IPR036390">
    <property type="entry name" value="WH_DNA-bd_sf"/>
</dbReference>
<dbReference type="EMBL" id="JAWONS010000011">
    <property type="protein sequence ID" value="MDW2796135.1"/>
    <property type="molecule type" value="Genomic_DNA"/>
</dbReference>
<proteinExistence type="predicted"/>
<accession>A0ABU4GEU4</accession>
<dbReference type="PIRSF" id="PIRSF016838">
    <property type="entry name" value="PafC"/>
    <property type="match status" value="1"/>
</dbReference>
<reference evidence="4 5" key="1">
    <citation type="submission" date="2023-10" db="EMBL/GenBank/DDBJ databases">
        <title>A novel Glycoside Hydrolase 43-Like Enzyme from Clostrdium boliviensis is an Endo-xylanase, and a Candidate for Xylooligosaccharides Production from Different Xylan Substrates.</title>
        <authorList>
            <person name="Alvarez M.T."/>
            <person name="Rocabado-Villegas L.R."/>
            <person name="Salas-Veizaga D.M."/>
            <person name="Linares-Pasten J.A."/>
            <person name="Gudmundsdottir E.E."/>
            <person name="Hreggvidsson G.O."/>
            <person name="Adlercreutz P."/>
            <person name="Nordberg Karlsson E."/>
        </authorList>
    </citation>
    <scope>NUCLEOTIDE SEQUENCE [LARGE SCALE GENOMIC DNA]</scope>
    <source>
        <strain evidence="4 5">E-1</strain>
    </source>
</reference>
<dbReference type="PANTHER" id="PTHR34580">
    <property type="match status" value="1"/>
</dbReference>
<dbReference type="Proteomes" id="UP001276854">
    <property type="component" value="Unassembled WGS sequence"/>
</dbReference>
<dbReference type="SUPFAM" id="SSF46785">
    <property type="entry name" value="Winged helix' DNA-binding domain"/>
    <property type="match status" value="1"/>
</dbReference>
<dbReference type="InterPro" id="IPR051534">
    <property type="entry name" value="CBASS_pafABC_assoc_protein"/>
</dbReference>
<dbReference type="PANTHER" id="PTHR34580:SF1">
    <property type="entry name" value="PROTEIN PAFC"/>
    <property type="match status" value="1"/>
</dbReference>
<dbReference type="InterPro" id="IPR028349">
    <property type="entry name" value="PafC-like"/>
</dbReference>
<keyword evidence="1" id="KW-0805">Transcription regulation</keyword>
<dbReference type="PROSITE" id="PS51000">
    <property type="entry name" value="HTH_DEOR_2"/>
    <property type="match status" value="1"/>
</dbReference>
<dbReference type="Pfam" id="PF08279">
    <property type="entry name" value="HTH_11"/>
    <property type="match status" value="1"/>
</dbReference>
<name>A0ABU4GEU4_9CLOT</name>
<dbReference type="Gene3D" id="1.10.10.10">
    <property type="entry name" value="Winged helix-like DNA-binding domain superfamily/Winged helix DNA-binding domain"/>
    <property type="match status" value="1"/>
</dbReference>
<keyword evidence="5" id="KW-1185">Reference proteome</keyword>
<dbReference type="InterPro" id="IPR001034">
    <property type="entry name" value="DeoR_HTH"/>
</dbReference>
<protein>
    <submittedName>
        <fullName evidence="4">YafY family protein</fullName>
    </submittedName>
</protein>
<evidence type="ECO:0000259" key="3">
    <source>
        <dbReference type="PROSITE" id="PS51000"/>
    </source>
</evidence>
<evidence type="ECO:0000313" key="5">
    <source>
        <dbReference type="Proteomes" id="UP001276854"/>
    </source>
</evidence>